<dbReference type="EnsemblPlants" id="PNT75124">
    <property type="protein sequence ID" value="PNT75124"/>
    <property type="gene ID" value="BRADI_1g27843v3"/>
</dbReference>
<feature type="compositionally biased region" description="Low complexity" evidence="1">
    <location>
        <begin position="29"/>
        <end position="38"/>
    </location>
</feature>
<feature type="region of interest" description="Disordered" evidence="1">
    <location>
        <begin position="29"/>
        <end position="93"/>
    </location>
</feature>
<accession>A0A2K2DLH6</accession>
<dbReference type="Gramene" id="PNT75124">
    <property type="protein sequence ID" value="PNT75124"/>
    <property type="gene ID" value="BRADI_1g27843v3"/>
</dbReference>
<reference evidence="2 3" key="1">
    <citation type="journal article" date="2010" name="Nature">
        <title>Genome sequencing and analysis of the model grass Brachypodium distachyon.</title>
        <authorList>
            <consortium name="International Brachypodium Initiative"/>
        </authorList>
    </citation>
    <scope>NUCLEOTIDE SEQUENCE [LARGE SCALE GENOMIC DNA]</scope>
    <source>
        <strain evidence="2 3">Bd21</strain>
    </source>
</reference>
<keyword evidence="4" id="KW-1185">Reference proteome</keyword>
<proteinExistence type="predicted"/>
<dbReference type="AlphaFoldDB" id="A0A2K2DLH6"/>
<reference evidence="2" key="2">
    <citation type="submission" date="2017-06" db="EMBL/GenBank/DDBJ databases">
        <title>WGS assembly of Brachypodium distachyon.</title>
        <authorList>
            <consortium name="The International Brachypodium Initiative"/>
            <person name="Lucas S."/>
            <person name="Harmon-Smith M."/>
            <person name="Lail K."/>
            <person name="Tice H."/>
            <person name="Grimwood J."/>
            <person name="Bruce D."/>
            <person name="Barry K."/>
            <person name="Shu S."/>
            <person name="Lindquist E."/>
            <person name="Wang M."/>
            <person name="Pitluck S."/>
            <person name="Vogel J.P."/>
            <person name="Garvin D.F."/>
            <person name="Mockler T.C."/>
            <person name="Schmutz J."/>
            <person name="Rokhsar D."/>
            <person name="Bevan M.W."/>
        </authorList>
    </citation>
    <scope>NUCLEOTIDE SEQUENCE</scope>
    <source>
        <strain evidence="2">Bd21</strain>
    </source>
</reference>
<evidence type="ECO:0000313" key="2">
    <source>
        <dbReference type="EMBL" id="PNT75124.1"/>
    </source>
</evidence>
<gene>
    <name evidence="2" type="ORF">BRADI_1g27843v3</name>
</gene>
<dbReference type="InParanoid" id="A0A2K2DLH6"/>
<organism evidence="2">
    <name type="scientific">Brachypodium distachyon</name>
    <name type="common">Purple false brome</name>
    <name type="synonym">Trachynia distachya</name>
    <dbReference type="NCBI Taxonomy" id="15368"/>
    <lineage>
        <taxon>Eukaryota</taxon>
        <taxon>Viridiplantae</taxon>
        <taxon>Streptophyta</taxon>
        <taxon>Embryophyta</taxon>
        <taxon>Tracheophyta</taxon>
        <taxon>Spermatophyta</taxon>
        <taxon>Magnoliopsida</taxon>
        <taxon>Liliopsida</taxon>
        <taxon>Poales</taxon>
        <taxon>Poaceae</taxon>
        <taxon>BOP clade</taxon>
        <taxon>Pooideae</taxon>
        <taxon>Stipodae</taxon>
        <taxon>Brachypodieae</taxon>
        <taxon>Brachypodium</taxon>
    </lineage>
</organism>
<reference evidence="3" key="3">
    <citation type="submission" date="2018-08" db="UniProtKB">
        <authorList>
            <consortium name="EnsemblPlants"/>
        </authorList>
    </citation>
    <scope>IDENTIFICATION</scope>
    <source>
        <strain evidence="3">cv. Bd21</strain>
    </source>
</reference>
<dbReference type="Proteomes" id="UP000008810">
    <property type="component" value="Chromosome 1"/>
</dbReference>
<evidence type="ECO:0000256" key="1">
    <source>
        <dbReference type="SAM" id="MobiDB-lite"/>
    </source>
</evidence>
<evidence type="ECO:0000313" key="3">
    <source>
        <dbReference type="EnsemblPlants" id="PNT75124"/>
    </source>
</evidence>
<name>A0A2K2DLH6_BRADI</name>
<evidence type="ECO:0000313" key="4">
    <source>
        <dbReference type="Proteomes" id="UP000008810"/>
    </source>
</evidence>
<dbReference type="EMBL" id="CM000880">
    <property type="protein sequence ID" value="PNT75124.1"/>
    <property type="molecule type" value="Genomic_DNA"/>
</dbReference>
<protein>
    <submittedName>
        <fullName evidence="2 3">Uncharacterized protein</fullName>
    </submittedName>
</protein>
<sequence>MCILHLSPLIRRPKCNIYKSVQLSSSNLTYLSSSPTSTHPRSCLSLGRDRRRPPPRDCRRRFGLIRRDPSRSPPRAGRRAPPGRKTGEGCSRI</sequence>